<gene>
    <name evidence="5" type="ORF">C2845_PM02G11370</name>
</gene>
<dbReference type="InterPro" id="IPR001461">
    <property type="entry name" value="Aspartic_peptidase_A1"/>
</dbReference>
<evidence type="ECO:0000256" key="2">
    <source>
        <dbReference type="PIRSR" id="PIRSR601461-1"/>
    </source>
</evidence>
<evidence type="ECO:0000256" key="3">
    <source>
        <dbReference type="RuleBase" id="RU000454"/>
    </source>
</evidence>
<keyword evidence="3" id="KW-0064">Aspartyl protease</keyword>
<feature type="active site" evidence="2">
    <location>
        <position position="44"/>
    </location>
</feature>
<dbReference type="STRING" id="4540.A0A3L6SD98"/>
<evidence type="ECO:0000313" key="5">
    <source>
        <dbReference type="EMBL" id="RLN19010.1"/>
    </source>
</evidence>
<accession>A0A3L6SD98</accession>
<dbReference type="PANTHER" id="PTHR13683">
    <property type="entry name" value="ASPARTYL PROTEASES"/>
    <property type="match status" value="1"/>
</dbReference>
<evidence type="ECO:0000259" key="4">
    <source>
        <dbReference type="PROSITE" id="PS51767"/>
    </source>
</evidence>
<reference evidence="6" key="1">
    <citation type="journal article" date="2019" name="Nat. Commun.">
        <title>The genome of broomcorn millet.</title>
        <authorList>
            <person name="Zou C."/>
            <person name="Miki D."/>
            <person name="Li D."/>
            <person name="Tang Q."/>
            <person name="Xiao L."/>
            <person name="Rajput S."/>
            <person name="Deng P."/>
            <person name="Jia W."/>
            <person name="Huang R."/>
            <person name="Zhang M."/>
            <person name="Sun Y."/>
            <person name="Hu J."/>
            <person name="Fu X."/>
            <person name="Schnable P.S."/>
            <person name="Li F."/>
            <person name="Zhang H."/>
            <person name="Feng B."/>
            <person name="Zhu X."/>
            <person name="Liu R."/>
            <person name="Schnable J.C."/>
            <person name="Zhu J.-K."/>
            <person name="Zhang H."/>
        </authorList>
    </citation>
    <scope>NUCLEOTIDE SEQUENCE [LARGE SCALE GENOMIC DNA]</scope>
</reference>
<feature type="domain" description="Peptidase A1" evidence="4">
    <location>
        <begin position="26"/>
        <end position="244"/>
    </location>
</feature>
<name>A0A3L6SD98_PANMI</name>
<comment type="caution">
    <text evidence="5">The sequence shown here is derived from an EMBL/GenBank/DDBJ whole genome shotgun (WGS) entry which is preliminary data.</text>
</comment>
<dbReference type="AlphaFoldDB" id="A0A3L6SD98"/>
<keyword evidence="3" id="KW-0378">Hydrolase</keyword>
<dbReference type="FunFam" id="2.40.70.10:FF:000031">
    <property type="entry name" value="Aspartyl protease AED1"/>
    <property type="match status" value="1"/>
</dbReference>
<sequence length="244" mass="25789">MVVFLGTVEPSGVVRERAGRLGTSNYVVTIELGTPEERLTVVFDTGSDTTWVQFQPYVASCYRQKEPLFSPAKSSTSANISCSSSYSSDLNIRGCSGSHCLYRVHYGDGSDTVGFYAQDTLTLASDAVKEFRFGCGEQNHGLFWQAAGPMGLGCGKTSLTVQAYGKYSGVFSYCLPATPSGAGFLDLGPGAAANARLTPMLTYKGSTFYYVGLTGIKVDGRAVSIPDSIFSTAGAVLDSGTDAR</sequence>
<dbReference type="InterPro" id="IPR033121">
    <property type="entry name" value="PEPTIDASE_A1"/>
</dbReference>
<dbReference type="Proteomes" id="UP000275267">
    <property type="component" value="Unassembled WGS sequence"/>
</dbReference>
<dbReference type="PROSITE" id="PS00141">
    <property type="entry name" value="ASP_PROTEASE"/>
    <property type="match status" value="1"/>
</dbReference>
<keyword evidence="6" id="KW-1185">Reference proteome</keyword>
<dbReference type="Pfam" id="PF14543">
    <property type="entry name" value="TAXi_N"/>
    <property type="match status" value="1"/>
</dbReference>
<dbReference type="PROSITE" id="PS51767">
    <property type="entry name" value="PEPTIDASE_A1"/>
    <property type="match status" value="1"/>
</dbReference>
<dbReference type="EMBL" id="PQIB02000005">
    <property type="protein sequence ID" value="RLN19010.1"/>
    <property type="molecule type" value="Genomic_DNA"/>
</dbReference>
<organism evidence="5 6">
    <name type="scientific">Panicum miliaceum</name>
    <name type="common">Proso millet</name>
    <name type="synonym">Broomcorn millet</name>
    <dbReference type="NCBI Taxonomy" id="4540"/>
    <lineage>
        <taxon>Eukaryota</taxon>
        <taxon>Viridiplantae</taxon>
        <taxon>Streptophyta</taxon>
        <taxon>Embryophyta</taxon>
        <taxon>Tracheophyta</taxon>
        <taxon>Spermatophyta</taxon>
        <taxon>Magnoliopsida</taxon>
        <taxon>Liliopsida</taxon>
        <taxon>Poales</taxon>
        <taxon>Poaceae</taxon>
        <taxon>PACMAD clade</taxon>
        <taxon>Panicoideae</taxon>
        <taxon>Panicodae</taxon>
        <taxon>Paniceae</taxon>
        <taxon>Panicinae</taxon>
        <taxon>Panicum</taxon>
        <taxon>Panicum sect. Panicum</taxon>
    </lineage>
</organism>
<dbReference type="InterPro" id="IPR032861">
    <property type="entry name" value="TAXi_N"/>
</dbReference>
<protein>
    <recommendedName>
        <fullName evidence="4">Peptidase A1 domain-containing protein</fullName>
    </recommendedName>
</protein>
<proteinExistence type="inferred from homology"/>
<dbReference type="PANTHER" id="PTHR13683:SF902">
    <property type="entry name" value="OS06G0610800 PROTEIN"/>
    <property type="match status" value="1"/>
</dbReference>
<dbReference type="SUPFAM" id="SSF50630">
    <property type="entry name" value="Acid proteases"/>
    <property type="match status" value="1"/>
</dbReference>
<dbReference type="InterPro" id="IPR021109">
    <property type="entry name" value="Peptidase_aspartic_dom_sf"/>
</dbReference>
<comment type="similarity">
    <text evidence="1 3">Belongs to the peptidase A1 family.</text>
</comment>
<dbReference type="GO" id="GO:0006508">
    <property type="term" value="P:proteolysis"/>
    <property type="evidence" value="ECO:0007669"/>
    <property type="project" value="UniProtKB-KW"/>
</dbReference>
<dbReference type="InterPro" id="IPR001969">
    <property type="entry name" value="Aspartic_peptidase_AS"/>
</dbReference>
<evidence type="ECO:0000313" key="6">
    <source>
        <dbReference type="Proteomes" id="UP000275267"/>
    </source>
</evidence>
<dbReference type="Gene3D" id="2.40.70.10">
    <property type="entry name" value="Acid Proteases"/>
    <property type="match status" value="2"/>
</dbReference>
<feature type="active site" evidence="2">
    <location>
        <position position="238"/>
    </location>
</feature>
<dbReference type="OrthoDB" id="2747330at2759"/>
<dbReference type="PRINTS" id="PR00792">
    <property type="entry name" value="PEPSIN"/>
</dbReference>
<keyword evidence="3" id="KW-0645">Protease</keyword>
<dbReference type="GO" id="GO:0004190">
    <property type="term" value="F:aspartic-type endopeptidase activity"/>
    <property type="evidence" value="ECO:0007669"/>
    <property type="project" value="UniProtKB-KW"/>
</dbReference>
<evidence type="ECO:0000256" key="1">
    <source>
        <dbReference type="ARBA" id="ARBA00007447"/>
    </source>
</evidence>